<dbReference type="EMBL" id="JBJUIK010000009">
    <property type="protein sequence ID" value="KAL3518219.1"/>
    <property type="molecule type" value="Genomic_DNA"/>
</dbReference>
<evidence type="ECO:0000256" key="6">
    <source>
        <dbReference type="ARBA" id="ARBA00022741"/>
    </source>
</evidence>
<evidence type="ECO:0000256" key="7">
    <source>
        <dbReference type="ARBA" id="ARBA00022777"/>
    </source>
</evidence>
<dbReference type="PROSITE" id="PS00108">
    <property type="entry name" value="PROTEIN_KINASE_ST"/>
    <property type="match status" value="1"/>
</dbReference>
<evidence type="ECO:0000259" key="13">
    <source>
        <dbReference type="PROSITE" id="PS50011"/>
    </source>
</evidence>
<keyword evidence="16" id="KW-1185">Reference proteome</keyword>
<evidence type="ECO:0000256" key="12">
    <source>
        <dbReference type="RuleBase" id="RU000304"/>
    </source>
</evidence>
<keyword evidence="3 12" id="KW-0723">Serine/threonine-protein kinase</keyword>
<dbReference type="FunFam" id="1.10.510.10:FF:000297">
    <property type="entry name" value="Non-specific serine/threonine protein kinase"/>
    <property type="match status" value="1"/>
</dbReference>
<dbReference type="Gene3D" id="1.10.510.10">
    <property type="entry name" value="Transferase(Phosphotransferase) domain 1"/>
    <property type="match status" value="1"/>
</dbReference>
<comment type="similarity">
    <text evidence="1">Belongs to the protein kinase superfamily. AGC Ser/Thr protein kinase family. S6 kinase subfamily.</text>
</comment>
<feature type="binding site" evidence="11">
    <location>
        <position position="120"/>
    </location>
    <ligand>
        <name>ATP</name>
        <dbReference type="ChEBI" id="CHEBI:30616"/>
    </ligand>
</feature>
<evidence type="ECO:0000259" key="14">
    <source>
        <dbReference type="PROSITE" id="PS51285"/>
    </source>
</evidence>
<sequence>MVCCQLSRPLNVVLPQDHYVDSLDDFTDVFGPLPIQPHDDPNKLLIHDDPGLFYSPREKLENLYLESNCRTICSIEDDDALVGLQDFEVLKFVGEGAFAKVYQVRKNGSSDIFAMKVIRKDLMVEQDHTQYVKSERDILTKVDHPFIVRLRYCFQTKYRLYLVLDFVNGGDLDFQLQQQFLFKEDLARIYAAEIVSAVSYLHANGILHRDLKPENVLLDEKGHVMITDFGLAKQFDDYNNTRSDSICGTWKYMAPEVILGKYHDKACDWWSVGVLLYQMLTGKLPFVGGAKRWKVQDKIVNKKLKLPPFLSSDAHSLLKGLLHKEASQRLGSGPGGSEEIKGHKWFGSVNWKKLEAREIQPSFVPQVTGKQCIANFEESLTNMPAILSPAASPKCAEDTLQGFTYVCPALA</sequence>
<gene>
    <name evidence="15" type="ORF">ACH5RR_020808</name>
</gene>
<evidence type="ECO:0000256" key="10">
    <source>
        <dbReference type="ARBA" id="ARBA00048679"/>
    </source>
</evidence>
<dbReference type="InterPro" id="IPR008271">
    <property type="entry name" value="Ser/Thr_kinase_AS"/>
</dbReference>
<dbReference type="GO" id="GO:0009651">
    <property type="term" value="P:response to salt stress"/>
    <property type="evidence" value="ECO:0007669"/>
    <property type="project" value="UniProtKB-ARBA"/>
</dbReference>
<dbReference type="InterPro" id="IPR045270">
    <property type="entry name" value="STKc_AGC"/>
</dbReference>
<dbReference type="Pfam" id="PF00069">
    <property type="entry name" value="Pkinase"/>
    <property type="match status" value="1"/>
</dbReference>
<evidence type="ECO:0000256" key="4">
    <source>
        <dbReference type="ARBA" id="ARBA00022553"/>
    </source>
</evidence>
<proteinExistence type="inferred from homology"/>
<evidence type="ECO:0000256" key="1">
    <source>
        <dbReference type="ARBA" id="ARBA00009804"/>
    </source>
</evidence>
<keyword evidence="5" id="KW-0808">Transferase</keyword>
<comment type="caution">
    <text evidence="15">The sequence shown here is derived from an EMBL/GenBank/DDBJ whole genome shotgun (WGS) entry which is preliminary data.</text>
</comment>
<dbReference type="Proteomes" id="UP001630127">
    <property type="component" value="Unassembled WGS sequence"/>
</dbReference>
<dbReference type="GO" id="GO:0004674">
    <property type="term" value="F:protein serine/threonine kinase activity"/>
    <property type="evidence" value="ECO:0007669"/>
    <property type="project" value="UniProtKB-KW"/>
</dbReference>
<dbReference type="InterPro" id="IPR000961">
    <property type="entry name" value="AGC-kinase_C"/>
</dbReference>
<feature type="domain" description="Protein kinase" evidence="13">
    <location>
        <begin position="87"/>
        <end position="346"/>
    </location>
</feature>
<comment type="catalytic activity">
    <reaction evidence="9">
        <text>L-threonyl-[protein] + ATP = O-phospho-L-threonyl-[protein] + ADP + H(+)</text>
        <dbReference type="Rhea" id="RHEA:46608"/>
        <dbReference type="Rhea" id="RHEA-COMP:11060"/>
        <dbReference type="Rhea" id="RHEA-COMP:11605"/>
        <dbReference type="ChEBI" id="CHEBI:15378"/>
        <dbReference type="ChEBI" id="CHEBI:30013"/>
        <dbReference type="ChEBI" id="CHEBI:30616"/>
        <dbReference type="ChEBI" id="CHEBI:61977"/>
        <dbReference type="ChEBI" id="CHEBI:456216"/>
        <dbReference type="EC" id="2.7.11.1"/>
    </reaction>
</comment>
<accession>A0ABD2ZFI1</accession>
<name>A0ABD2ZFI1_9GENT</name>
<dbReference type="SUPFAM" id="SSF56112">
    <property type="entry name" value="Protein kinase-like (PK-like)"/>
    <property type="match status" value="1"/>
</dbReference>
<reference evidence="15 16" key="1">
    <citation type="submission" date="2024-11" db="EMBL/GenBank/DDBJ databases">
        <title>A near-complete genome assembly of Cinchona calisaya.</title>
        <authorList>
            <person name="Lian D.C."/>
            <person name="Zhao X.W."/>
            <person name="Wei L."/>
        </authorList>
    </citation>
    <scope>NUCLEOTIDE SEQUENCE [LARGE SCALE GENOMIC DNA]</scope>
    <source>
        <tissue evidence="15">Nenye</tissue>
    </source>
</reference>
<dbReference type="PROSITE" id="PS00107">
    <property type="entry name" value="PROTEIN_KINASE_ATP"/>
    <property type="match status" value="1"/>
</dbReference>
<dbReference type="FunFam" id="3.30.200.20:FF:000048">
    <property type="entry name" value="Non-specific serine/threonine protein kinase"/>
    <property type="match status" value="1"/>
</dbReference>
<dbReference type="Gene3D" id="3.30.200.20">
    <property type="entry name" value="Phosphorylase Kinase, domain 1"/>
    <property type="match status" value="1"/>
</dbReference>
<evidence type="ECO:0000313" key="16">
    <source>
        <dbReference type="Proteomes" id="UP001630127"/>
    </source>
</evidence>
<dbReference type="PROSITE" id="PS50011">
    <property type="entry name" value="PROTEIN_KINASE_DOM"/>
    <property type="match status" value="1"/>
</dbReference>
<dbReference type="InterPro" id="IPR000719">
    <property type="entry name" value="Prot_kinase_dom"/>
</dbReference>
<dbReference type="GO" id="GO:0009409">
    <property type="term" value="P:response to cold"/>
    <property type="evidence" value="ECO:0007669"/>
    <property type="project" value="UniProtKB-ARBA"/>
</dbReference>
<keyword evidence="4" id="KW-0597">Phosphoprotein</keyword>
<evidence type="ECO:0000256" key="9">
    <source>
        <dbReference type="ARBA" id="ARBA00047899"/>
    </source>
</evidence>
<dbReference type="GO" id="GO:0005634">
    <property type="term" value="C:nucleus"/>
    <property type="evidence" value="ECO:0007669"/>
    <property type="project" value="UniProtKB-ARBA"/>
</dbReference>
<dbReference type="InterPro" id="IPR011009">
    <property type="entry name" value="Kinase-like_dom_sf"/>
</dbReference>
<dbReference type="GO" id="GO:0005524">
    <property type="term" value="F:ATP binding"/>
    <property type="evidence" value="ECO:0007669"/>
    <property type="project" value="UniProtKB-UniRule"/>
</dbReference>
<keyword evidence="7" id="KW-0418">Kinase</keyword>
<dbReference type="SMART" id="SM00133">
    <property type="entry name" value="S_TK_X"/>
    <property type="match status" value="1"/>
</dbReference>
<comment type="catalytic activity">
    <reaction evidence="10">
        <text>L-seryl-[protein] + ATP = O-phospho-L-seryl-[protein] + ADP + H(+)</text>
        <dbReference type="Rhea" id="RHEA:17989"/>
        <dbReference type="Rhea" id="RHEA-COMP:9863"/>
        <dbReference type="Rhea" id="RHEA-COMP:11604"/>
        <dbReference type="ChEBI" id="CHEBI:15378"/>
        <dbReference type="ChEBI" id="CHEBI:29999"/>
        <dbReference type="ChEBI" id="CHEBI:30616"/>
        <dbReference type="ChEBI" id="CHEBI:83421"/>
        <dbReference type="ChEBI" id="CHEBI:456216"/>
        <dbReference type="EC" id="2.7.11.1"/>
    </reaction>
</comment>
<evidence type="ECO:0000256" key="5">
    <source>
        <dbReference type="ARBA" id="ARBA00022679"/>
    </source>
</evidence>
<feature type="domain" description="AGC-kinase C-terminal" evidence="14">
    <location>
        <begin position="347"/>
        <end position="411"/>
    </location>
</feature>
<protein>
    <recommendedName>
        <fullName evidence="2">non-specific serine/threonine protein kinase</fullName>
        <ecNumber evidence="2">2.7.11.1</ecNumber>
    </recommendedName>
</protein>
<dbReference type="InterPro" id="IPR017441">
    <property type="entry name" value="Protein_kinase_ATP_BS"/>
</dbReference>
<dbReference type="EC" id="2.7.11.1" evidence="2"/>
<dbReference type="SMART" id="SM00220">
    <property type="entry name" value="S_TKc"/>
    <property type="match status" value="1"/>
</dbReference>
<keyword evidence="6 11" id="KW-0547">Nucleotide-binding</keyword>
<evidence type="ECO:0000256" key="3">
    <source>
        <dbReference type="ARBA" id="ARBA00022527"/>
    </source>
</evidence>
<evidence type="ECO:0000256" key="8">
    <source>
        <dbReference type="ARBA" id="ARBA00022840"/>
    </source>
</evidence>
<keyword evidence="8 11" id="KW-0067">ATP-binding</keyword>
<dbReference type="GO" id="GO:0045727">
    <property type="term" value="P:positive regulation of translation"/>
    <property type="evidence" value="ECO:0007669"/>
    <property type="project" value="UniProtKB-ARBA"/>
</dbReference>
<evidence type="ECO:0000256" key="11">
    <source>
        <dbReference type="PROSITE-ProRule" id="PRU10141"/>
    </source>
</evidence>
<evidence type="ECO:0000256" key="2">
    <source>
        <dbReference type="ARBA" id="ARBA00012513"/>
    </source>
</evidence>
<organism evidence="15 16">
    <name type="scientific">Cinchona calisaya</name>
    <dbReference type="NCBI Taxonomy" id="153742"/>
    <lineage>
        <taxon>Eukaryota</taxon>
        <taxon>Viridiplantae</taxon>
        <taxon>Streptophyta</taxon>
        <taxon>Embryophyta</taxon>
        <taxon>Tracheophyta</taxon>
        <taxon>Spermatophyta</taxon>
        <taxon>Magnoliopsida</taxon>
        <taxon>eudicotyledons</taxon>
        <taxon>Gunneridae</taxon>
        <taxon>Pentapetalae</taxon>
        <taxon>asterids</taxon>
        <taxon>lamiids</taxon>
        <taxon>Gentianales</taxon>
        <taxon>Rubiaceae</taxon>
        <taxon>Cinchonoideae</taxon>
        <taxon>Cinchoneae</taxon>
        <taxon>Cinchona</taxon>
    </lineage>
</organism>
<dbReference type="AlphaFoldDB" id="A0ABD2ZFI1"/>
<dbReference type="PROSITE" id="PS51285">
    <property type="entry name" value="AGC_KINASE_CTER"/>
    <property type="match status" value="1"/>
</dbReference>
<evidence type="ECO:0000313" key="15">
    <source>
        <dbReference type="EMBL" id="KAL3518219.1"/>
    </source>
</evidence>
<dbReference type="PANTHER" id="PTHR24351">
    <property type="entry name" value="RIBOSOMAL PROTEIN S6 KINASE"/>
    <property type="match status" value="1"/>
</dbReference>
<dbReference type="CDD" id="cd05123">
    <property type="entry name" value="STKc_AGC"/>
    <property type="match status" value="1"/>
</dbReference>